<keyword evidence="4" id="KW-1185">Reference proteome</keyword>
<dbReference type="eggNOG" id="KOG4177">
    <property type="taxonomic scope" value="Eukaryota"/>
</dbReference>
<dbReference type="KEGG" id="tva:4752699"/>
<dbReference type="VEuPathDB" id="TrichDB:TVAG_205540"/>
<dbReference type="OrthoDB" id="194358at2759"/>
<name>A2FJE3_TRIV3</name>
<dbReference type="STRING" id="5722.A2FJE3"/>
<feature type="domain" description="DUF3447" evidence="2">
    <location>
        <begin position="232"/>
        <end position="301"/>
    </location>
</feature>
<sequence length="440" mass="49659">MGEFPPELEKAIQLQTTIGNLNEENIDASIEQIMASIYVEEENLPDLCREIVRMVPIRSTHIPLYTKFLTALAKKMPDQDLFEDILLDVIIDEDVPQLSYQLRKNDILGVKDVIKKNHTFKTNLFFDEFNDESVLFDMDVFKGKKEDDLWKQPLEELRENLWLANSLQFAIKSDNVDAAQNLVIAEGDNADWKKPLEWSEFEVSEAPPSTTVLGLAAYFGAPKVWLFLKTNYNLEITPEIAQCAVMGGNMEIIKDCEDKIKDCNEFAFRFHHQSVFEWLLEKEECKLTPIDAIMSHNYKFLVSLIKKGTDINTLSITEPGISPLIFAVQHSFRNVIQYLINSGASVDQSDRNGLTPLHIAIKGDDIKTAEVLIKNGANVNAKDSKGNTPLMQACIIGSLRCVKLLLGNKADPSIPDNKGNVPARRTFNTDIQKLLAEAQN</sequence>
<dbReference type="PANTHER" id="PTHR24159">
    <property type="match status" value="1"/>
</dbReference>
<dbReference type="Pfam" id="PF12796">
    <property type="entry name" value="Ank_2"/>
    <property type="match status" value="1"/>
</dbReference>
<dbReference type="InterPro" id="IPR020683">
    <property type="entry name" value="DUF3447"/>
</dbReference>
<evidence type="ECO:0000313" key="3">
    <source>
        <dbReference type="EMBL" id="EAX94956.1"/>
    </source>
</evidence>
<organism evidence="3 4">
    <name type="scientific">Trichomonas vaginalis (strain ATCC PRA-98 / G3)</name>
    <dbReference type="NCBI Taxonomy" id="412133"/>
    <lineage>
        <taxon>Eukaryota</taxon>
        <taxon>Metamonada</taxon>
        <taxon>Parabasalia</taxon>
        <taxon>Trichomonadida</taxon>
        <taxon>Trichomonadidae</taxon>
        <taxon>Trichomonas</taxon>
    </lineage>
</organism>
<reference evidence="3" key="1">
    <citation type="submission" date="2006-10" db="EMBL/GenBank/DDBJ databases">
        <authorList>
            <person name="Amadeo P."/>
            <person name="Zhao Q."/>
            <person name="Wortman J."/>
            <person name="Fraser-Liggett C."/>
            <person name="Carlton J."/>
        </authorList>
    </citation>
    <scope>NUCLEOTIDE SEQUENCE</scope>
    <source>
        <strain evidence="3">G3</strain>
    </source>
</reference>
<dbReference type="Gene3D" id="1.25.40.20">
    <property type="entry name" value="Ankyrin repeat-containing domain"/>
    <property type="match status" value="1"/>
</dbReference>
<evidence type="ECO:0000259" key="2">
    <source>
        <dbReference type="Pfam" id="PF11929"/>
    </source>
</evidence>
<gene>
    <name evidence="3" type="ORF">TVAG_205540</name>
</gene>
<feature type="repeat" description="ANK" evidence="1">
    <location>
        <begin position="352"/>
        <end position="384"/>
    </location>
</feature>
<dbReference type="SMART" id="SM00248">
    <property type="entry name" value="ANK"/>
    <property type="match status" value="4"/>
</dbReference>
<dbReference type="AlphaFoldDB" id="A2FJE3"/>
<dbReference type="Proteomes" id="UP000001542">
    <property type="component" value="Unassembled WGS sequence"/>
</dbReference>
<dbReference type="InterPro" id="IPR002110">
    <property type="entry name" value="Ankyrin_rpt"/>
</dbReference>
<dbReference type="PROSITE" id="PS50088">
    <property type="entry name" value="ANK_REPEAT"/>
    <property type="match status" value="3"/>
</dbReference>
<dbReference type="SUPFAM" id="SSF48403">
    <property type="entry name" value="Ankyrin repeat"/>
    <property type="match status" value="1"/>
</dbReference>
<dbReference type="SMR" id="A2FJE3"/>
<dbReference type="InterPro" id="IPR036770">
    <property type="entry name" value="Ankyrin_rpt-contain_sf"/>
</dbReference>
<accession>A2FJE3</accession>
<dbReference type="VEuPathDB" id="TrichDB:TVAGG3_0873250"/>
<feature type="repeat" description="ANK" evidence="1">
    <location>
        <begin position="319"/>
        <end position="351"/>
    </location>
</feature>
<keyword evidence="1" id="KW-0040">ANK repeat</keyword>
<dbReference type="PANTHER" id="PTHR24159:SF5">
    <property type="entry name" value="ANK_REP_REGION DOMAIN-CONTAINING PROTEIN"/>
    <property type="match status" value="1"/>
</dbReference>
<proteinExistence type="predicted"/>
<reference evidence="3" key="2">
    <citation type="journal article" date="2007" name="Science">
        <title>Draft genome sequence of the sexually transmitted pathogen Trichomonas vaginalis.</title>
        <authorList>
            <person name="Carlton J.M."/>
            <person name="Hirt R.P."/>
            <person name="Silva J.C."/>
            <person name="Delcher A.L."/>
            <person name="Schatz M."/>
            <person name="Zhao Q."/>
            <person name="Wortman J.R."/>
            <person name="Bidwell S.L."/>
            <person name="Alsmark U.C.M."/>
            <person name="Besteiro S."/>
            <person name="Sicheritz-Ponten T."/>
            <person name="Noel C.J."/>
            <person name="Dacks J.B."/>
            <person name="Foster P.G."/>
            <person name="Simillion C."/>
            <person name="Van de Peer Y."/>
            <person name="Miranda-Saavedra D."/>
            <person name="Barton G.J."/>
            <person name="Westrop G.D."/>
            <person name="Mueller S."/>
            <person name="Dessi D."/>
            <person name="Fiori P.L."/>
            <person name="Ren Q."/>
            <person name="Paulsen I."/>
            <person name="Zhang H."/>
            <person name="Bastida-Corcuera F.D."/>
            <person name="Simoes-Barbosa A."/>
            <person name="Brown M.T."/>
            <person name="Hayes R.D."/>
            <person name="Mukherjee M."/>
            <person name="Okumura C.Y."/>
            <person name="Schneider R."/>
            <person name="Smith A.J."/>
            <person name="Vanacova S."/>
            <person name="Villalvazo M."/>
            <person name="Haas B.J."/>
            <person name="Pertea M."/>
            <person name="Feldblyum T.V."/>
            <person name="Utterback T.R."/>
            <person name="Shu C.L."/>
            <person name="Osoegawa K."/>
            <person name="de Jong P.J."/>
            <person name="Hrdy I."/>
            <person name="Horvathova L."/>
            <person name="Zubacova Z."/>
            <person name="Dolezal P."/>
            <person name="Malik S.B."/>
            <person name="Logsdon J.M. Jr."/>
            <person name="Henze K."/>
            <person name="Gupta A."/>
            <person name="Wang C.C."/>
            <person name="Dunne R.L."/>
            <person name="Upcroft J.A."/>
            <person name="Upcroft P."/>
            <person name="White O."/>
            <person name="Salzberg S.L."/>
            <person name="Tang P."/>
            <person name="Chiu C.-H."/>
            <person name="Lee Y.-S."/>
            <person name="Embley T.M."/>
            <person name="Coombs G.H."/>
            <person name="Mottram J.C."/>
            <person name="Tachezy J."/>
            <person name="Fraser-Liggett C.M."/>
            <person name="Johnson P.J."/>
        </authorList>
    </citation>
    <scope>NUCLEOTIDE SEQUENCE [LARGE SCALE GENOMIC DNA]</scope>
    <source>
        <strain evidence="3">G3</strain>
    </source>
</reference>
<protein>
    <recommendedName>
        <fullName evidence="2">DUF3447 domain-containing protein</fullName>
    </recommendedName>
</protein>
<evidence type="ECO:0000313" key="4">
    <source>
        <dbReference type="Proteomes" id="UP000001542"/>
    </source>
</evidence>
<evidence type="ECO:0000256" key="1">
    <source>
        <dbReference type="PROSITE-ProRule" id="PRU00023"/>
    </source>
</evidence>
<dbReference type="PROSITE" id="PS50297">
    <property type="entry name" value="ANK_REP_REGION"/>
    <property type="match status" value="3"/>
</dbReference>
<dbReference type="Pfam" id="PF11929">
    <property type="entry name" value="DUF3447"/>
    <property type="match status" value="1"/>
</dbReference>
<dbReference type="InParanoid" id="A2FJE3"/>
<dbReference type="EMBL" id="DS113829">
    <property type="protein sequence ID" value="EAX94956.1"/>
    <property type="molecule type" value="Genomic_DNA"/>
</dbReference>
<feature type="repeat" description="ANK" evidence="1">
    <location>
        <begin position="385"/>
        <end position="417"/>
    </location>
</feature>